<dbReference type="EMBL" id="CP022188">
    <property type="protein sequence ID" value="AWI79757.1"/>
    <property type="molecule type" value="Genomic_DNA"/>
</dbReference>
<dbReference type="SUPFAM" id="SSF53756">
    <property type="entry name" value="UDP-Glycosyltransferase/glycogen phosphorylase"/>
    <property type="match status" value="1"/>
</dbReference>
<protein>
    <submittedName>
        <fullName evidence="3">Glycosyl transferase family 1</fullName>
    </submittedName>
</protein>
<dbReference type="Pfam" id="PF00534">
    <property type="entry name" value="Glycos_transf_1"/>
    <property type="match status" value="1"/>
</dbReference>
<organism evidence="3 4">
    <name type="scientific">Parazoarcus communis</name>
    <dbReference type="NCBI Taxonomy" id="41977"/>
    <lineage>
        <taxon>Bacteria</taxon>
        <taxon>Pseudomonadati</taxon>
        <taxon>Pseudomonadota</taxon>
        <taxon>Betaproteobacteria</taxon>
        <taxon>Rhodocyclales</taxon>
        <taxon>Zoogloeaceae</taxon>
        <taxon>Parazoarcus</taxon>
    </lineage>
</organism>
<dbReference type="Proteomes" id="UP000244902">
    <property type="component" value="Chromosome"/>
</dbReference>
<feature type="domain" description="Glycosyl transferase family 1" evidence="1">
    <location>
        <begin position="270"/>
        <end position="421"/>
    </location>
</feature>
<dbReference type="AlphaFoldDB" id="A0A2U8H1B5"/>
<evidence type="ECO:0000313" key="3">
    <source>
        <dbReference type="EMBL" id="AWI79757.1"/>
    </source>
</evidence>
<dbReference type="Gene3D" id="3.40.50.2000">
    <property type="entry name" value="Glycogen Phosphorylase B"/>
    <property type="match status" value="2"/>
</dbReference>
<accession>A0A2U8H1B5</accession>
<evidence type="ECO:0000313" key="4">
    <source>
        <dbReference type="Proteomes" id="UP000244902"/>
    </source>
</evidence>
<dbReference type="InterPro" id="IPR028098">
    <property type="entry name" value="Glyco_trans_4-like_N"/>
</dbReference>
<sequence length="443" mass="49045">MRSSPTRGRTRKCLIWSGCRIRTRCGRRSKDCAGSRFSRTDLDGSVRRELAVQRVLTFTSLFPNQEQPRHGIFIRTRLTKLLESGEVEARVVAPVPWFPFRSRQFGRLARYARIPREEDSGGVHVYHPRFVALPGPAARLTPLSMALVALPLMRHIIASGFDFDVIDAHYYYPDGVAAALLAQWLGKPLVITARGSDITYWPSQYLPRKMILWASRQAARNAAVSAALADEMKQLGFSGGAAAVLRNGVDTELFHEEPRESVRNSLGLSGTVAVSVGNLIELKGHHLAIEALQYLPDVSLIIIGDGPEEERLKGLVRHYLLESRVRFVGVIRQSELRKYYTAADLLILASSREGWPNVLLEAMACGTPVVATRVWGVPEIVGAPEAGVLVDERSAAALADGVRRLLCSHIDRQRTRAYAERFDWGATTRGQLEVFTAALSANA</sequence>
<dbReference type="RefSeq" id="WP_108972846.1">
    <property type="nucleotide sequence ID" value="NZ_CP022188.1"/>
</dbReference>
<dbReference type="PANTHER" id="PTHR45947:SF3">
    <property type="entry name" value="SULFOQUINOVOSYL TRANSFERASE SQD2"/>
    <property type="match status" value="1"/>
</dbReference>
<evidence type="ECO:0000259" key="2">
    <source>
        <dbReference type="Pfam" id="PF13439"/>
    </source>
</evidence>
<proteinExistence type="predicted"/>
<feature type="domain" description="Glycosyltransferase subfamily 4-like N-terminal" evidence="2">
    <location>
        <begin position="149"/>
        <end position="252"/>
    </location>
</feature>
<dbReference type="InterPro" id="IPR001296">
    <property type="entry name" value="Glyco_trans_1"/>
</dbReference>
<dbReference type="Pfam" id="PF13439">
    <property type="entry name" value="Glyco_transf_4"/>
    <property type="match status" value="1"/>
</dbReference>
<evidence type="ECO:0000259" key="1">
    <source>
        <dbReference type="Pfam" id="PF00534"/>
    </source>
</evidence>
<dbReference type="PANTHER" id="PTHR45947">
    <property type="entry name" value="SULFOQUINOVOSYL TRANSFERASE SQD2"/>
    <property type="match status" value="1"/>
</dbReference>
<reference evidence="3 4" key="1">
    <citation type="submission" date="2017-06" db="EMBL/GenBank/DDBJ databases">
        <title>Azoarcus sp. TSNA42 complete genome sequence.</title>
        <authorList>
            <person name="Woo J.-H."/>
            <person name="Kim H.-S."/>
        </authorList>
    </citation>
    <scope>NUCLEOTIDE SEQUENCE [LARGE SCALE GENOMIC DNA]</scope>
    <source>
        <strain evidence="3 4">TSNA42</strain>
    </source>
</reference>
<dbReference type="GO" id="GO:0016757">
    <property type="term" value="F:glycosyltransferase activity"/>
    <property type="evidence" value="ECO:0007669"/>
    <property type="project" value="InterPro"/>
</dbReference>
<dbReference type="CDD" id="cd03798">
    <property type="entry name" value="GT4_WlbH-like"/>
    <property type="match status" value="1"/>
</dbReference>
<name>A0A2U8H1B5_9RHOO</name>
<dbReference type="InterPro" id="IPR050194">
    <property type="entry name" value="Glycosyltransferase_grp1"/>
</dbReference>
<gene>
    <name evidence="3" type="ORF">CEW87_10470</name>
</gene>
<dbReference type="OrthoDB" id="9775208at2"/>
<keyword evidence="3" id="KW-0808">Transferase</keyword>